<organism evidence="1 2">
    <name type="scientific">Paenibacillus polysaccharolyticus</name>
    <dbReference type="NCBI Taxonomy" id="582692"/>
    <lineage>
        <taxon>Bacteria</taxon>
        <taxon>Bacillati</taxon>
        <taxon>Bacillota</taxon>
        <taxon>Bacilli</taxon>
        <taxon>Bacillales</taxon>
        <taxon>Paenibacillaceae</taxon>
        <taxon>Paenibacillus</taxon>
    </lineage>
</organism>
<proteinExistence type="predicted"/>
<protein>
    <submittedName>
        <fullName evidence="1">Uncharacterized protein</fullName>
    </submittedName>
</protein>
<evidence type="ECO:0000313" key="1">
    <source>
        <dbReference type="EMBL" id="SCY36536.1"/>
    </source>
</evidence>
<reference evidence="2" key="1">
    <citation type="submission" date="2016-10" db="EMBL/GenBank/DDBJ databases">
        <authorList>
            <person name="Varghese N."/>
            <person name="Submissions S."/>
        </authorList>
    </citation>
    <scope>NUCLEOTIDE SEQUENCE [LARGE SCALE GENOMIC DNA]</scope>
    <source>
        <strain evidence="2">BL9</strain>
    </source>
</reference>
<dbReference type="STRING" id="582692.SAMN05720606_104142"/>
<dbReference type="EMBL" id="FMVM01000004">
    <property type="protein sequence ID" value="SCY36536.1"/>
    <property type="molecule type" value="Genomic_DNA"/>
</dbReference>
<accession>A0A1G5FBD0</accession>
<sequence length="31" mass="3226">MLSLIIAGIVGVLIVVASSEKAESIAELNER</sequence>
<evidence type="ECO:0000313" key="2">
    <source>
        <dbReference type="Proteomes" id="UP000198538"/>
    </source>
</evidence>
<dbReference type="Proteomes" id="UP000198538">
    <property type="component" value="Unassembled WGS sequence"/>
</dbReference>
<keyword evidence="2" id="KW-1185">Reference proteome</keyword>
<gene>
    <name evidence="1" type="ORF">SAMN05720606_104142</name>
</gene>
<name>A0A1G5FBD0_9BACL</name>
<dbReference type="AlphaFoldDB" id="A0A1G5FBD0"/>